<dbReference type="SUPFAM" id="SSF51126">
    <property type="entry name" value="Pectin lyase-like"/>
    <property type="match status" value="2"/>
</dbReference>
<dbReference type="InterPro" id="IPR011050">
    <property type="entry name" value="Pectin_lyase_fold/virulence"/>
</dbReference>
<dbReference type="AlphaFoldDB" id="A0A7C8IIA0"/>
<dbReference type="OrthoDB" id="1046782at2759"/>
<feature type="domain" description="Rhamnogalacturonase A/B/Epimerase-like pectate lyase" evidence="2">
    <location>
        <begin position="113"/>
        <end position="342"/>
    </location>
</feature>
<dbReference type="EMBL" id="JAADJZ010000001">
    <property type="protein sequence ID" value="KAF2878306.1"/>
    <property type="molecule type" value="Genomic_DNA"/>
</dbReference>
<evidence type="ECO:0000256" key="1">
    <source>
        <dbReference type="SAM" id="SignalP"/>
    </source>
</evidence>
<dbReference type="Gene3D" id="2.160.20.10">
    <property type="entry name" value="Single-stranded right-handed beta-helix, Pectin lyase-like"/>
    <property type="match status" value="2"/>
</dbReference>
<comment type="caution">
    <text evidence="3">The sequence shown here is derived from an EMBL/GenBank/DDBJ whole genome shotgun (WGS) entry which is preliminary data.</text>
</comment>
<accession>A0A7C8IIA0</accession>
<gene>
    <name evidence="3" type="ORF">BDV95DRAFT_18170</name>
</gene>
<dbReference type="InterPro" id="IPR039279">
    <property type="entry name" value="QRT3-like"/>
</dbReference>
<dbReference type="GO" id="GO:0004650">
    <property type="term" value="F:polygalacturonase activity"/>
    <property type="evidence" value="ECO:0007669"/>
    <property type="project" value="InterPro"/>
</dbReference>
<protein>
    <submittedName>
        <fullName evidence="3">Exo-beta-1,3-glucanase-like protein</fullName>
    </submittedName>
</protein>
<evidence type="ECO:0000313" key="3">
    <source>
        <dbReference type="EMBL" id="KAF2878306.1"/>
    </source>
</evidence>
<dbReference type="InterPro" id="IPR024535">
    <property type="entry name" value="RHGA/B-epi-like_pectate_lyase"/>
</dbReference>
<dbReference type="Proteomes" id="UP000481861">
    <property type="component" value="Unassembled WGS sequence"/>
</dbReference>
<feature type="domain" description="Rhamnogalacturonase A/B/Epimerase-like pectate lyase" evidence="2">
    <location>
        <begin position="477"/>
        <end position="547"/>
    </location>
</feature>
<name>A0A7C8IIA0_9PLEO</name>
<feature type="chain" id="PRO_5028903023" evidence="1">
    <location>
        <begin position="18"/>
        <end position="867"/>
    </location>
</feature>
<evidence type="ECO:0000313" key="4">
    <source>
        <dbReference type="Proteomes" id="UP000481861"/>
    </source>
</evidence>
<dbReference type="InterPro" id="IPR012334">
    <property type="entry name" value="Pectin_lyas_fold"/>
</dbReference>
<proteinExistence type="predicted"/>
<evidence type="ECO:0000259" key="2">
    <source>
        <dbReference type="Pfam" id="PF12708"/>
    </source>
</evidence>
<dbReference type="FunFam" id="2.160.20.10:FF:000023">
    <property type="entry name" value="Exo-beta-1,3-glucanase Exg0"/>
    <property type="match status" value="1"/>
</dbReference>
<dbReference type="PANTHER" id="PTHR33928:SF2">
    <property type="entry name" value="PECTATE LYASE SUPERFAMILY PROTEIN DOMAIN-CONTAINING PROTEIN-RELATED"/>
    <property type="match status" value="1"/>
</dbReference>
<dbReference type="PANTHER" id="PTHR33928">
    <property type="entry name" value="POLYGALACTURONASE QRT3"/>
    <property type="match status" value="1"/>
</dbReference>
<sequence length="867" mass="93253">MFPFIYIVFLLSPCALALRARPCRDLPLTHSVAAAPYEVPTSASVAATPYEVPTSASVAGTPYEVPTSIPQPGTGSCAPYWLENIKHQGVASFNTDTNSTSLALGRNQTYQVFRNVKEYGAAGDGRTDDTAAIQKAISDGGRCAPGSTCQSTTKTPAVVYFPQGTYMISSSIIDYYCTQIIGNPNCLPTILAAANFSMTGGRLGLIDGSPYQNTSKTGFGPTNTFFRQIRNLIFDMTRIPANVLVPAIHWPTAQTTSLQNLVFNMSAANGTQHEGIFVEEGSGGFMADLVFHGGNNGFNVGNQQFTTRNLTFINCVTAINQLWSWGWTYKSVTIVGCQVGLNISAGGPSALKVGSITLLDSSITNTSVGILTARTSNSEPAGAGSVYLENVKLDNVEIAVAGLNGTVLPGSRDAMTIQAWADGHRYISDGPIGPVNIRGDISPTNRSATLLENPDDPYSKYLERSKPQYGDVAQDKFLSARTLGAKGDGHTDDTHALNAAILQAQRDGKILFVDAGFYLVNSTIYIPPGSKIVGEALASVILSNGSFFNDMNNPQPVVQVALGGERGSVEWSDMFVSTKGQQAGAVLIEWNLGTYEGTSGMWDVHTRIGGFAGSDLQTEQCEKTPDIVITPSNLVQKCIAAYISVHVTKWATGLYMENVWLWTADHDLDDSRNNNTQITIYAGRGLLIESLAGRMWLYGTAVEHHVKYEYQFVDTHNIFMGQIQTETAYYQPNPDATIPFPENATLSDPLFTLSNTMNGLNGTNGTRTNTAVGWGLRILRSSNITAYGVGLYSFFDNYSTNCSAVGSGASCQTRMLSIEGYANSHSINLYNLNTVGATQMVTRDGVDLASNVDNNSTFVDTINVFRI</sequence>
<keyword evidence="4" id="KW-1185">Reference proteome</keyword>
<keyword evidence="1" id="KW-0732">Signal</keyword>
<dbReference type="Pfam" id="PF12708">
    <property type="entry name" value="Pect-lyase_RHGA_epim"/>
    <property type="match status" value="2"/>
</dbReference>
<reference evidence="3 4" key="1">
    <citation type="submission" date="2020-01" db="EMBL/GenBank/DDBJ databases">
        <authorList>
            <consortium name="DOE Joint Genome Institute"/>
            <person name="Haridas S."/>
            <person name="Albert R."/>
            <person name="Binder M."/>
            <person name="Bloem J."/>
            <person name="Labutti K."/>
            <person name="Salamov A."/>
            <person name="Andreopoulos B."/>
            <person name="Baker S.E."/>
            <person name="Barry K."/>
            <person name="Bills G."/>
            <person name="Bluhm B.H."/>
            <person name="Cannon C."/>
            <person name="Castanera R."/>
            <person name="Culley D.E."/>
            <person name="Daum C."/>
            <person name="Ezra D."/>
            <person name="Gonzalez J.B."/>
            <person name="Henrissat B."/>
            <person name="Kuo A."/>
            <person name="Liang C."/>
            <person name="Lipzen A."/>
            <person name="Lutzoni F."/>
            <person name="Magnuson J."/>
            <person name="Mondo S."/>
            <person name="Nolan M."/>
            <person name="Ohm R."/>
            <person name="Pangilinan J."/>
            <person name="Park H.-J.H."/>
            <person name="Ramirez L."/>
            <person name="Alfaro M."/>
            <person name="Sun H."/>
            <person name="Tritt A."/>
            <person name="Yoshinaga Y."/>
            <person name="Zwiers L.-H.L."/>
            <person name="Turgeon B.G."/>
            <person name="Goodwin S.B."/>
            <person name="Spatafora J.W."/>
            <person name="Crous P.W."/>
            <person name="Grigoriev I.V."/>
        </authorList>
    </citation>
    <scope>NUCLEOTIDE SEQUENCE [LARGE SCALE GENOMIC DNA]</scope>
    <source>
        <strain evidence="3 4">CBS 611.86</strain>
    </source>
</reference>
<dbReference type="CDD" id="cd23668">
    <property type="entry name" value="GH55_beta13glucanase-like"/>
    <property type="match status" value="1"/>
</dbReference>
<organism evidence="3 4">
    <name type="scientific">Massariosphaeria phaeospora</name>
    <dbReference type="NCBI Taxonomy" id="100035"/>
    <lineage>
        <taxon>Eukaryota</taxon>
        <taxon>Fungi</taxon>
        <taxon>Dikarya</taxon>
        <taxon>Ascomycota</taxon>
        <taxon>Pezizomycotina</taxon>
        <taxon>Dothideomycetes</taxon>
        <taxon>Pleosporomycetidae</taxon>
        <taxon>Pleosporales</taxon>
        <taxon>Pleosporales incertae sedis</taxon>
        <taxon>Massariosphaeria</taxon>
    </lineage>
</organism>
<feature type="signal peptide" evidence="1">
    <location>
        <begin position="1"/>
        <end position="17"/>
    </location>
</feature>